<evidence type="ECO:0000313" key="1">
    <source>
        <dbReference type="EMBL" id="TCL35779.1"/>
    </source>
</evidence>
<name>A0A4R1PXE1_9FIRM</name>
<accession>A0A4R1PXE1</accession>
<reference evidence="1 2" key="1">
    <citation type="submission" date="2019-03" db="EMBL/GenBank/DDBJ databases">
        <title>Genomic Encyclopedia of Type Strains, Phase IV (KMG-IV): sequencing the most valuable type-strain genomes for metagenomic binning, comparative biology and taxonomic classification.</title>
        <authorList>
            <person name="Goeker M."/>
        </authorList>
    </citation>
    <scope>NUCLEOTIDE SEQUENCE [LARGE SCALE GENOMIC DNA]</scope>
    <source>
        <strain evidence="1 2">DSM 15969</strain>
    </source>
</reference>
<sequence>MKLLSVGLTGISQDITMRLQQDCCSLMHEGFRIAIDEMNRGKYTFIGCNIVEGELSFRNYERVKDSLKNYVAKIVADFILANEEKTIIQRLIERNYHYFSKEEQKIIYDNSLKLLNDSSCCVIQDFSAGSRRKRIISRLMEYLDNHHELVVDGFVQFRLKDYRDNLAQIVDKAVDELMLDLEYQEFIRVLRYFINVQEPQVEETHVIIQGTSSFKLLDENGQSIDNQYLDSFDAHYSDEINYQDLLITALIAVSPHHVVLHNPYLPATNELIRTIKSIFEDRVMHCSGCELCKSKSVSQNIDSE</sequence>
<dbReference type="RefSeq" id="WP_132082092.1">
    <property type="nucleotide sequence ID" value="NZ_DAMAKO010000010.1"/>
</dbReference>
<dbReference type="Pfam" id="PF08812">
    <property type="entry name" value="YtxC"/>
    <property type="match status" value="1"/>
</dbReference>
<organism evidence="1 2">
    <name type="scientific">Anaerospora hongkongensis</name>
    <dbReference type="NCBI Taxonomy" id="244830"/>
    <lineage>
        <taxon>Bacteria</taxon>
        <taxon>Bacillati</taxon>
        <taxon>Bacillota</taxon>
        <taxon>Negativicutes</taxon>
        <taxon>Selenomonadales</taxon>
        <taxon>Sporomusaceae</taxon>
        <taxon>Anaerospora</taxon>
    </lineage>
</organism>
<dbReference type="OrthoDB" id="2986513at2"/>
<dbReference type="Proteomes" id="UP000295063">
    <property type="component" value="Unassembled WGS sequence"/>
</dbReference>
<protein>
    <submittedName>
        <fullName evidence="1">Putative sporulation protein YtxC</fullName>
    </submittedName>
</protein>
<dbReference type="EMBL" id="SLUI01000010">
    <property type="protein sequence ID" value="TCL35779.1"/>
    <property type="molecule type" value="Genomic_DNA"/>
</dbReference>
<keyword evidence="2" id="KW-1185">Reference proteome</keyword>
<gene>
    <name evidence="1" type="ORF">EV210_11019</name>
</gene>
<dbReference type="InterPro" id="IPR014199">
    <property type="entry name" value="Spore_YtxC"/>
</dbReference>
<proteinExistence type="predicted"/>
<comment type="caution">
    <text evidence="1">The sequence shown here is derived from an EMBL/GenBank/DDBJ whole genome shotgun (WGS) entry which is preliminary data.</text>
</comment>
<evidence type="ECO:0000313" key="2">
    <source>
        <dbReference type="Proteomes" id="UP000295063"/>
    </source>
</evidence>
<dbReference type="AlphaFoldDB" id="A0A4R1PXE1"/>